<keyword evidence="2" id="KW-1185">Reference proteome</keyword>
<proteinExistence type="predicted"/>
<protein>
    <submittedName>
        <fullName evidence="1">Uncharacterized protein</fullName>
    </submittedName>
</protein>
<evidence type="ECO:0000313" key="2">
    <source>
        <dbReference type="Proteomes" id="UP000299102"/>
    </source>
</evidence>
<gene>
    <name evidence="1" type="ORF">EVAR_51922_1</name>
</gene>
<name>A0A4C1XFN1_EUMVA</name>
<evidence type="ECO:0000313" key="1">
    <source>
        <dbReference type="EMBL" id="GBP62676.1"/>
    </source>
</evidence>
<comment type="caution">
    <text evidence="1">The sequence shown here is derived from an EMBL/GenBank/DDBJ whole genome shotgun (WGS) entry which is preliminary data.</text>
</comment>
<dbReference type="AlphaFoldDB" id="A0A4C1XFN1"/>
<organism evidence="1 2">
    <name type="scientific">Eumeta variegata</name>
    <name type="common">Bagworm moth</name>
    <name type="synonym">Eumeta japonica</name>
    <dbReference type="NCBI Taxonomy" id="151549"/>
    <lineage>
        <taxon>Eukaryota</taxon>
        <taxon>Metazoa</taxon>
        <taxon>Ecdysozoa</taxon>
        <taxon>Arthropoda</taxon>
        <taxon>Hexapoda</taxon>
        <taxon>Insecta</taxon>
        <taxon>Pterygota</taxon>
        <taxon>Neoptera</taxon>
        <taxon>Endopterygota</taxon>
        <taxon>Lepidoptera</taxon>
        <taxon>Glossata</taxon>
        <taxon>Ditrysia</taxon>
        <taxon>Tineoidea</taxon>
        <taxon>Psychidae</taxon>
        <taxon>Oiketicinae</taxon>
        <taxon>Eumeta</taxon>
    </lineage>
</organism>
<accession>A0A4C1XFN1</accession>
<sequence>MVETLAQNLFKIKKSKHKRILRNSRLQNNSNGMRAVGHTGKVWHYATARFFFHGQSEKKKQEFMWNKSFDTRNSSDTLEERARDGTAGSSAMAIDGHLFVIR</sequence>
<dbReference type="Proteomes" id="UP000299102">
    <property type="component" value="Unassembled WGS sequence"/>
</dbReference>
<reference evidence="1 2" key="1">
    <citation type="journal article" date="2019" name="Commun. Biol.">
        <title>The bagworm genome reveals a unique fibroin gene that provides high tensile strength.</title>
        <authorList>
            <person name="Kono N."/>
            <person name="Nakamura H."/>
            <person name="Ohtoshi R."/>
            <person name="Tomita M."/>
            <person name="Numata K."/>
            <person name="Arakawa K."/>
        </authorList>
    </citation>
    <scope>NUCLEOTIDE SEQUENCE [LARGE SCALE GENOMIC DNA]</scope>
</reference>
<dbReference type="EMBL" id="BGZK01000846">
    <property type="protein sequence ID" value="GBP62676.1"/>
    <property type="molecule type" value="Genomic_DNA"/>
</dbReference>